<name>A0ACB7IV02_PLECO</name>
<sequence>MSLYALVLIGDPPLTALSYSQLCPLPWTAKTTITEVDAIIKKSLRMPGELEYYLLDVPLKPSTLAGVRDLSKPLQDREELLFHSVRLWPQEFDSSFDDLHVEKPVGRERVISLVVIWCPTPLETLESYSLATIVEDIFRRDAVAQSGRQRDPPSTGAKSRNLVPAQQANQPAAAFNYRPQELTPSPLSLYNPAFATFRRGMANPTENFKFSKEEVERATDFIIISSKYYVDENARMTALRQCSLFPTPERSQSAWCTSEIQTNATIIKPDGNIPLALAVRIVICFLELKNGGGDGGCDPNEQVQLDFIKVVSSDQVGIFCVGLCVSTLIPWEYAPVRSVSCCPTFLVSLSGNQLAIWGAVFAERFFFEPLAFLHVGPQPVCTCRSPSETGVREVAKVLRLLNDALDELTSYYKTLPIPPPVHVSSYGKKIRSGKHANSTTTSRIPSSDAARFPHWTSFKIGENKATLTYTRRLAGDADFERTVFLAKMTSESISPPVRDVVVKFTYCYSEEGHRLLADKNLAPTLYHCAYEDAVGMWVVVMDVVEGGTVQKGSKLNTKQGKSLRHAVRLLHDKGLVFGDLREPNVIVKPDTIFLIDFEWCGREDVDGKGLGVRYPTHIAMGPDYDWAEGVGPDEFIRKAHDLYRLQQMCGRDE</sequence>
<protein>
    <submittedName>
        <fullName evidence="1">Uncharacterized protein</fullName>
    </submittedName>
</protein>
<reference evidence="1 2" key="1">
    <citation type="journal article" date="2021" name="Appl. Environ. Microbiol.">
        <title>Genetic linkage and physical mapping for an oyster mushroom Pleurotus cornucopiae and QTL analysis for the trait cap color.</title>
        <authorList>
            <person name="Zhang Y."/>
            <person name="Gao W."/>
            <person name="Sonnenberg A."/>
            <person name="Chen Q."/>
            <person name="Zhang J."/>
            <person name="Huang C."/>
        </authorList>
    </citation>
    <scope>NUCLEOTIDE SEQUENCE [LARGE SCALE GENOMIC DNA]</scope>
    <source>
        <strain evidence="1">CCMSSC00406</strain>
    </source>
</reference>
<proteinExistence type="predicted"/>
<evidence type="ECO:0000313" key="2">
    <source>
        <dbReference type="Proteomes" id="UP000824881"/>
    </source>
</evidence>
<dbReference type="Proteomes" id="UP000824881">
    <property type="component" value="Unassembled WGS sequence"/>
</dbReference>
<dbReference type="EMBL" id="WQMT02000006">
    <property type="protein sequence ID" value="KAG9221539.1"/>
    <property type="molecule type" value="Genomic_DNA"/>
</dbReference>
<accession>A0ACB7IV02</accession>
<evidence type="ECO:0000313" key="1">
    <source>
        <dbReference type="EMBL" id="KAG9221539.1"/>
    </source>
</evidence>
<organism evidence="1 2">
    <name type="scientific">Pleurotus cornucopiae</name>
    <name type="common">Cornucopia mushroom</name>
    <dbReference type="NCBI Taxonomy" id="5321"/>
    <lineage>
        <taxon>Eukaryota</taxon>
        <taxon>Fungi</taxon>
        <taxon>Dikarya</taxon>
        <taxon>Basidiomycota</taxon>
        <taxon>Agaricomycotina</taxon>
        <taxon>Agaricomycetes</taxon>
        <taxon>Agaricomycetidae</taxon>
        <taxon>Agaricales</taxon>
        <taxon>Pleurotineae</taxon>
        <taxon>Pleurotaceae</taxon>
        <taxon>Pleurotus</taxon>
    </lineage>
</organism>
<gene>
    <name evidence="1" type="ORF">CCMSSC00406_0009362</name>
</gene>
<comment type="caution">
    <text evidence="1">The sequence shown here is derived from an EMBL/GenBank/DDBJ whole genome shotgun (WGS) entry which is preliminary data.</text>
</comment>
<keyword evidence="2" id="KW-1185">Reference proteome</keyword>